<keyword evidence="2" id="KW-1185">Reference proteome</keyword>
<dbReference type="AlphaFoldDB" id="A0A4R2LGC7"/>
<organism evidence="1 2">
    <name type="scientific">Plasticicumulans lactativorans</name>
    <dbReference type="NCBI Taxonomy" id="1133106"/>
    <lineage>
        <taxon>Bacteria</taxon>
        <taxon>Pseudomonadati</taxon>
        <taxon>Pseudomonadota</taxon>
        <taxon>Gammaproteobacteria</taxon>
        <taxon>Candidatus Competibacteraceae</taxon>
        <taxon>Plasticicumulans</taxon>
    </lineage>
</organism>
<comment type="caution">
    <text evidence="1">The sequence shown here is derived from an EMBL/GenBank/DDBJ whole genome shotgun (WGS) entry which is preliminary data.</text>
</comment>
<gene>
    <name evidence="1" type="ORF">EV699_101175</name>
</gene>
<dbReference type="Proteomes" id="UP000295765">
    <property type="component" value="Unassembled WGS sequence"/>
</dbReference>
<name>A0A4R2LGC7_9GAMM</name>
<evidence type="ECO:0000313" key="2">
    <source>
        <dbReference type="Proteomes" id="UP000295765"/>
    </source>
</evidence>
<dbReference type="OrthoDB" id="9845216at2"/>
<protein>
    <submittedName>
        <fullName evidence="1">Uncharacterized protein</fullName>
    </submittedName>
</protein>
<accession>A0A4R2LGC7</accession>
<evidence type="ECO:0000313" key="1">
    <source>
        <dbReference type="EMBL" id="TCO83791.1"/>
    </source>
</evidence>
<reference evidence="1 2" key="1">
    <citation type="submission" date="2019-03" db="EMBL/GenBank/DDBJ databases">
        <title>Genomic Encyclopedia of Type Strains, Phase IV (KMG-IV): sequencing the most valuable type-strain genomes for metagenomic binning, comparative biology and taxonomic classification.</title>
        <authorList>
            <person name="Goeker M."/>
        </authorList>
    </citation>
    <scope>NUCLEOTIDE SEQUENCE [LARGE SCALE GENOMIC DNA]</scope>
    <source>
        <strain evidence="1 2">DSM 25287</strain>
    </source>
</reference>
<dbReference type="RefSeq" id="WP_132538057.1">
    <property type="nucleotide sequence ID" value="NZ_SLWY01000001.1"/>
</dbReference>
<sequence>MLESVRHGWYSLAPHCEVEFEHGVPVRIACEWSRKPEHEASLVDDIHALCGFRVSIGAWSGDGSPEREAPLTVAAAEFDGVLTRRARSAAATFFDRYGHALRPQDTDFEEEAYAQDFIAAMHHCGVGWDDVDKEAHFAAWRRTLHAEAERLVARDGEVQEEP</sequence>
<dbReference type="EMBL" id="SLWY01000001">
    <property type="protein sequence ID" value="TCO83791.1"/>
    <property type="molecule type" value="Genomic_DNA"/>
</dbReference>
<proteinExistence type="predicted"/>